<dbReference type="GO" id="GO:0006635">
    <property type="term" value="P:fatty acid beta-oxidation"/>
    <property type="evidence" value="ECO:0007669"/>
    <property type="project" value="TreeGrafter"/>
</dbReference>
<proteinExistence type="inferred from homology"/>
<sequence length="256" mass="28194">MSVILTHEGPVSVITMDLPPMNLLNIEVIDQLIQCHEEADHHPETRVIITRSAVTEMFSNGLNPMYVLKRDEAGRADVFRAIGRLLNRLFKLGKPHIAALNGPAMAGGAVLALTADFRYMEQEHGRLCFSEPKVGLPIPEPISAIIASFCTPSMVREVVLYGKNMDAQTALASGLVDAVAPGEEGLQELIEQGVGRLARLSPAVLRATKIGMRRRLYKLTETFENDLGDFAQFTHADFLGEGLQALVEQRHPVFKR</sequence>
<accession>A0A8J7U3P5</accession>
<name>A0A8J7U3P5_9BACT</name>
<dbReference type="EMBL" id="JAFREP010000018">
    <property type="protein sequence ID" value="MBO1320643.1"/>
    <property type="molecule type" value="Genomic_DNA"/>
</dbReference>
<dbReference type="PROSITE" id="PS00166">
    <property type="entry name" value="ENOYL_COA_HYDRATASE"/>
    <property type="match status" value="1"/>
</dbReference>
<comment type="similarity">
    <text evidence="1 2">Belongs to the enoyl-CoA hydratase/isomerase family.</text>
</comment>
<evidence type="ECO:0000313" key="4">
    <source>
        <dbReference type="Proteomes" id="UP000664417"/>
    </source>
</evidence>
<dbReference type="Pfam" id="PF00378">
    <property type="entry name" value="ECH_1"/>
    <property type="match status" value="1"/>
</dbReference>
<dbReference type="AlphaFoldDB" id="A0A8J7U3P5"/>
<dbReference type="Proteomes" id="UP000664417">
    <property type="component" value="Unassembled WGS sequence"/>
</dbReference>
<dbReference type="RefSeq" id="WP_207860596.1">
    <property type="nucleotide sequence ID" value="NZ_JAFREP010000018.1"/>
</dbReference>
<organism evidence="3 4">
    <name type="scientific">Acanthopleuribacter pedis</name>
    <dbReference type="NCBI Taxonomy" id="442870"/>
    <lineage>
        <taxon>Bacteria</taxon>
        <taxon>Pseudomonadati</taxon>
        <taxon>Acidobacteriota</taxon>
        <taxon>Holophagae</taxon>
        <taxon>Acanthopleuribacterales</taxon>
        <taxon>Acanthopleuribacteraceae</taxon>
        <taxon>Acanthopleuribacter</taxon>
    </lineage>
</organism>
<protein>
    <submittedName>
        <fullName evidence="3">Enoyl-CoA hydratase/isomerase family protein</fullName>
    </submittedName>
</protein>
<dbReference type="InterPro" id="IPR001753">
    <property type="entry name" value="Enoyl-CoA_hydra/iso"/>
</dbReference>
<evidence type="ECO:0000256" key="1">
    <source>
        <dbReference type="ARBA" id="ARBA00005254"/>
    </source>
</evidence>
<dbReference type="Gene3D" id="3.90.226.10">
    <property type="entry name" value="2-enoyl-CoA Hydratase, Chain A, domain 1"/>
    <property type="match status" value="1"/>
</dbReference>
<dbReference type="InterPro" id="IPR018376">
    <property type="entry name" value="Enoyl-CoA_hyd/isom_CS"/>
</dbReference>
<dbReference type="PANTHER" id="PTHR11941:SF54">
    <property type="entry name" value="ENOYL-COA HYDRATASE, MITOCHONDRIAL"/>
    <property type="match status" value="1"/>
</dbReference>
<dbReference type="InterPro" id="IPR029045">
    <property type="entry name" value="ClpP/crotonase-like_dom_sf"/>
</dbReference>
<dbReference type="CDD" id="cd06558">
    <property type="entry name" value="crotonase-like"/>
    <property type="match status" value="1"/>
</dbReference>
<dbReference type="GO" id="GO:0003824">
    <property type="term" value="F:catalytic activity"/>
    <property type="evidence" value="ECO:0007669"/>
    <property type="project" value="InterPro"/>
</dbReference>
<dbReference type="SUPFAM" id="SSF52096">
    <property type="entry name" value="ClpP/crotonase"/>
    <property type="match status" value="1"/>
</dbReference>
<dbReference type="PANTHER" id="PTHR11941">
    <property type="entry name" value="ENOYL-COA HYDRATASE-RELATED"/>
    <property type="match status" value="1"/>
</dbReference>
<gene>
    <name evidence="3" type="ORF">J3U88_19350</name>
</gene>
<comment type="caution">
    <text evidence="3">The sequence shown here is derived from an EMBL/GenBank/DDBJ whole genome shotgun (WGS) entry which is preliminary data.</text>
</comment>
<reference evidence="3" key="1">
    <citation type="submission" date="2021-03" db="EMBL/GenBank/DDBJ databases">
        <authorList>
            <person name="Wang G."/>
        </authorList>
    </citation>
    <scope>NUCLEOTIDE SEQUENCE</scope>
    <source>
        <strain evidence="3">KCTC 12899</strain>
    </source>
</reference>
<evidence type="ECO:0000313" key="3">
    <source>
        <dbReference type="EMBL" id="MBO1320643.1"/>
    </source>
</evidence>
<evidence type="ECO:0000256" key="2">
    <source>
        <dbReference type="RuleBase" id="RU003707"/>
    </source>
</evidence>
<keyword evidence="4" id="KW-1185">Reference proteome</keyword>